<sequence length="259" mass="28978">MSPNAHHDSGLTNISTKRITRGSERGLKAMKNDAKNEERGWFDNLFERLQAKLSLIADTAFRKRDSIDATALPMSMIEPSSTALATRSGTSSPSLSFKSASSELTHSPEHEIASISNMEAQSARSTSPGTKVAHYPEQEVALISTRAAEAVKSVPPASTPTFVFNKEFIDSRLKILEKESKFESIIKESFDIPEDNFEHFILQLKEGDIKDDPFLLLHHKSLRDYMSHDSSENELAFYIFTSLLSIKMAARLRLELRNS</sequence>
<dbReference type="EMBL" id="CCYD01000442">
    <property type="protein sequence ID" value="CEG39865.1"/>
    <property type="molecule type" value="Genomic_DNA"/>
</dbReference>
<name>A0A0P1AFU5_PLAHL</name>
<evidence type="ECO:0000313" key="2">
    <source>
        <dbReference type="EMBL" id="CEG39865.1"/>
    </source>
</evidence>
<keyword evidence="3" id="KW-1185">Reference proteome</keyword>
<feature type="region of interest" description="Disordered" evidence="1">
    <location>
        <begin position="82"/>
        <end position="108"/>
    </location>
</feature>
<reference evidence="3" key="1">
    <citation type="submission" date="2014-09" db="EMBL/GenBank/DDBJ databases">
        <authorList>
            <person name="Sharma Rahul"/>
            <person name="Thines Marco"/>
        </authorList>
    </citation>
    <scope>NUCLEOTIDE SEQUENCE [LARGE SCALE GENOMIC DNA]</scope>
</reference>
<proteinExistence type="predicted"/>
<protein>
    <submittedName>
        <fullName evidence="2">Uncharacterized protein</fullName>
    </submittedName>
</protein>
<accession>A0A0P1AFU5</accession>
<dbReference type="AlphaFoldDB" id="A0A0P1AFU5"/>
<evidence type="ECO:0000256" key="1">
    <source>
        <dbReference type="SAM" id="MobiDB-lite"/>
    </source>
</evidence>
<evidence type="ECO:0000313" key="3">
    <source>
        <dbReference type="Proteomes" id="UP000054928"/>
    </source>
</evidence>
<organism evidence="2 3">
    <name type="scientific">Plasmopara halstedii</name>
    <name type="common">Downy mildew of sunflower</name>
    <dbReference type="NCBI Taxonomy" id="4781"/>
    <lineage>
        <taxon>Eukaryota</taxon>
        <taxon>Sar</taxon>
        <taxon>Stramenopiles</taxon>
        <taxon>Oomycota</taxon>
        <taxon>Peronosporomycetes</taxon>
        <taxon>Peronosporales</taxon>
        <taxon>Peronosporaceae</taxon>
        <taxon>Plasmopara</taxon>
    </lineage>
</organism>
<feature type="compositionally biased region" description="Low complexity" evidence="1">
    <location>
        <begin position="91"/>
        <end position="102"/>
    </location>
</feature>
<dbReference type="RefSeq" id="XP_024576234.1">
    <property type="nucleotide sequence ID" value="XM_024725459.1"/>
</dbReference>
<dbReference type="GeneID" id="36405151"/>
<feature type="region of interest" description="Disordered" evidence="1">
    <location>
        <begin position="1"/>
        <end position="26"/>
    </location>
</feature>
<dbReference type="Proteomes" id="UP000054928">
    <property type="component" value="Unassembled WGS sequence"/>
</dbReference>